<evidence type="ECO:0000256" key="3">
    <source>
        <dbReference type="ARBA" id="ARBA00023136"/>
    </source>
</evidence>
<evidence type="ECO:0000313" key="11">
    <source>
        <dbReference type="Proteomes" id="UP001484239"/>
    </source>
</evidence>
<keyword evidence="2" id="KW-0732">Signal</keyword>
<organism evidence="10 11">
    <name type="scientific">Gaopeijia maritima</name>
    <dbReference type="NCBI Taxonomy" id="3119007"/>
    <lineage>
        <taxon>Bacteria</taxon>
        <taxon>Pseudomonadati</taxon>
        <taxon>Gemmatimonadota</taxon>
        <taxon>Longimicrobiia</taxon>
        <taxon>Gaopeijiales</taxon>
        <taxon>Gaopeijiaceae</taxon>
        <taxon>Gaopeijia</taxon>
    </lineage>
</organism>
<comment type="subcellular location">
    <subcellularLocation>
        <location evidence="5">Cell outer membrane</location>
    </subcellularLocation>
    <subcellularLocation>
        <location evidence="1">Membrane</location>
    </subcellularLocation>
</comment>
<dbReference type="InterPro" id="IPR038591">
    <property type="entry name" value="NolW-like_sf"/>
</dbReference>
<feature type="compositionally biased region" description="Polar residues" evidence="6">
    <location>
        <begin position="156"/>
        <end position="167"/>
    </location>
</feature>
<dbReference type="InterPro" id="IPR001775">
    <property type="entry name" value="GspD/PilQ"/>
</dbReference>
<evidence type="ECO:0000256" key="2">
    <source>
        <dbReference type="ARBA" id="ARBA00022729"/>
    </source>
</evidence>
<dbReference type="Pfam" id="PF03958">
    <property type="entry name" value="Secretin_N"/>
    <property type="match status" value="1"/>
</dbReference>
<dbReference type="PANTHER" id="PTHR30332">
    <property type="entry name" value="PROBABLE GENERAL SECRETION PATHWAY PROTEIN D"/>
    <property type="match status" value="1"/>
</dbReference>
<dbReference type="PRINTS" id="PR00811">
    <property type="entry name" value="BCTERIALGSPD"/>
</dbReference>
<sequence length="603" mass="63598">MTSTLFALATGLTLGLWGPVTEVSIRPAPSATTEIVIAVDGEVEYREFTMEGPSRLVVDLFGARHNLPGDNFADVNRGGVNSVRTSQYSDDVVRVVLELESLSAYDVVAEPGRIRVVMENPAGEFEPWTSGAGAPAESIPAETAPSFASEAAAPLPSSTMAARTPPQQEARRISVTFNETPIREVLFTFSDFSGRSIVAGSGVTGLISAQVDAPWPDALDVILGTNGFVATELPNGIIRVDDVEDVSTQAEIEPLVTEAYRVNYATAEDLSDAVDGLLTERGTVRASQSTNSIVVTDIAAIQREVERLIDRLDVRTPQVQIKAKIVFVNRTELNDLGIVYDLKDSGGNQLNQVTPGAADLDGDGRIELPDEAVQQGTNTVALGGNSVAALGNATNRVPSPTLSLLSSLLIGRHTLVSFIEALESVNLSDIQAEPSVTVRDNRPARIQVGERTPLRVLDASSQAAGGAGGGGGGGAGGQGGGAVIPQATVTIEETGIILEATPHVTDDDHILLELNAERSSPQLANSDVGYVFATQNAQSEVLVRDGETVVIAGLTVTEREEVRSGIPFLMNLPLVGGLFRTTRESAVQRDLIILVTPTIVRDN</sequence>
<dbReference type="PRINTS" id="PR01032">
    <property type="entry name" value="PHAGEIV"/>
</dbReference>
<evidence type="ECO:0000259" key="8">
    <source>
        <dbReference type="Pfam" id="PF03958"/>
    </source>
</evidence>
<evidence type="ECO:0000313" key="10">
    <source>
        <dbReference type="EMBL" id="MEK9502879.1"/>
    </source>
</evidence>
<dbReference type="Pfam" id="PF11741">
    <property type="entry name" value="AMIN"/>
    <property type="match status" value="1"/>
</dbReference>
<evidence type="ECO:0000259" key="7">
    <source>
        <dbReference type="Pfam" id="PF00263"/>
    </source>
</evidence>
<gene>
    <name evidence="10" type="ORF">WI372_17925</name>
</gene>
<feature type="region of interest" description="Disordered" evidence="6">
    <location>
        <begin position="125"/>
        <end position="175"/>
    </location>
</feature>
<dbReference type="Gene3D" id="3.30.1370.120">
    <property type="match status" value="1"/>
</dbReference>
<dbReference type="Proteomes" id="UP001484239">
    <property type="component" value="Unassembled WGS sequence"/>
</dbReference>
<dbReference type="EMBL" id="JBBHLI010000016">
    <property type="protein sequence ID" value="MEK9502879.1"/>
    <property type="molecule type" value="Genomic_DNA"/>
</dbReference>
<dbReference type="InterPro" id="IPR021731">
    <property type="entry name" value="AMIN_dom"/>
</dbReference>
<feature type="domain" description="Type II/III secretion system secretin-like" evidence="7">
    <location>
        <begin position="421"/>
        <end position="601"/>
    </location>
</feature>
<dbReference type="Pfam" id="PF00263">
    <property type="entry name" value="Secretin"/>
    <property type="match status" value="1"/>
</dbReference>
<evidence type="ECO:0000259" key="9">
    <source>
        <dbReference type="Pfam" id="PF11741"/>
    </source>
</evidence>
<keyword evidence="3" id="KW-0472">Membrane</keyword>
<dbReference type="InterPro" id="IPR005644">
    <property type="entry name" value="NolW-like"/>
</dbReference>
<comment type="similarity">
    <text evidence="4">Belongs to the bacterial secretin family.</text>
</comment>
<evidence type="ECO:0000256" key="4">
    <source>
        <dbReference type="RuleBase" id="RU004003"/>
    </source>
</evidence>
<dbReference type="Gene3D" id="3.30.1370.130">
    <property type="match status" value="1"/>
</dbReference>
<reference evidence="10 11" key="1">
    <citation type="submission" date="2024-02" db="EMBL/GenBank/DDBJ databases">
        <title>A novel Gemmatimonadota bacterium.</title>
        <authorList>
            <person name="Du Z.-J."/>
            <person name="Ye Y.-Q."/>
        </authorList>
    </citation>
    <scope>NUCLEOTIDE SEQUENCE [LARGE SCALE GENOMIC DNA]</scope>
    <source>
        <strain evidence="10 11">DH-20</strain>
    </source>
</reference>
<evidence type="ECO:0000256" key="1">
    <source>
        <dbReference type="ARBA" id="ARBA00004370"/>
    </source>
</evidence>
<comment type="caution">
    <text evidence="10">The sequence shown here is derived from an EMBL/GenBank/DDBJ whole genome shotgun (WGS) entry which is preliminary data.</text>
</comment>
<evidence type="ECO:0000256" key="6">
    <source>
        <dbReference type="SAM" id="MobiDB-lite"/>
    </source>
</evidence>
<accession>A0ABU9EFD3</accession>
<name>A0ABU9EFD3_9BACT</name>
<feature type="domain" description="AMIN" evidence="9">
    <location>
        <begin position="23"/>
        <end position="116"/>
    </location>
</feature>
<protein>
    <submittedName>
        <fullName evidence="10">AMIN domain-containing protein</fullName>
    </submittedName>
</protein>
<feature type="domain" description="NolW-like" evidence="8">
    <location>
        <begin position="257"/>
        <end position="318"/>
    </location>
</feature>
<feature type="region of interest" description="Disordered" evidence="6">
    <location>
        <begin position="461"/>
        <end position="481"/>
    </location>
</feature>
<feature type="compositionally biased region" description="Gly residues" evidence="6">
    <location>
        <begin position="465"/>
        <end position="481"/>
    </location>
</feature>
<keyword evidence="11" id="KW-1185">Reference proteome</keyword>
<dbReference type="Gene3D" id="2.60.40.3500">
    <property type="match status" value="1"/>
</dbReference>
<dbReference type="InterPro" id="IPR050810">
    <property type="entry name" value="Bact_Secretion_Sys_Channel"/>
</dbReference>
<keyword evidence="5" id="KW-0813">Transport</keyword>
<evidence type="ECO:0000256" key="5">
    <source>
        <dbReference type="RuleBase" id="RU004004"/>
    </source>
</evidence>
<proteinExistence type="inferred from homology"/>
<dbReference type="PANTHER" id="PTHR30332:SF17">
    <property type="entry name" value="TYPE IV PILIATION SYSTEM PROTEIN DR_0774-RELATED"/>
    <property type="match status" value="1"/>
</dbReference>
<dbReference type="InterPro" id="IPR004846">
    <property type="entry name" value="T2SS/T3SS_dom"/>
</dbReference>
<dbReference type="RefSeq" id="WP_405281754.1">
    <property type="nucleotide sequence ID" value="NZ_CP144380.1"/>
</dbReference>